<gene>
    <name evidence="2" type="ORF">CA85_05010</name>
</gene>
<reference evidence="2 3" key="1">
    <citation type="submission" date="2019-02" db="EMBL/GenBank/DDBJ databases">
        <title>Deep-cultivation of Planctomycetes and their phenomic and genomic characterization uncovers novel biology.</title>
        <authorList>
            <person name="Wiegand S."/>
            <person name="Jogler M."/>
            <person name="Boedeker C."/>
            <person name="Pinto D."/>
            <person name="Vollmers J."/>
            <person name="Rivas-Marin E."/>
            <person name="Kohn T."/>
            <person name="Peeters S.H."/>
            <person name="Heuer A."/>
            <person name="Rast P."/>
            <person name="Oberbeckmann S."/>
            <person name="Bunk B."/>
            <person name="Jeske O."/>
            <person name="Meyerdierks A."/>
            <person name="Storesund J.E."/>
            <person name="Kallscheuer N."/>
            <person name="Luecker S."/>
            <person name="Lage O.M."/>
            <person name="Pohl T."/>
            <person name="Merkel B.J."/>
            <person name="Hornburger P."/>
            <person name="Mueller R.-W."/>
            <person name="Bruemmer F."/>
            <person name="Labrenz M."/>
            <person name="Spormann A.M."/>
            <person name="Op Den Camp H."/>
            <person name="Overmann J."/>
            <person name="Amann R."/>
            <person name="Jetten M.S.M."/>
            <person name="Mascher T."/>
            <person name="Medema M.H."/>
            <person name="Devos D.P."/>
            <person name="Kaster A.-K."/>
            <person name="Ovreas L."/>
            <person name="Rohde M."/>
            <person name="Galperin M.Y."/>
            <person name="Jogler C."/>
        </authorList>
    </citation>
    <scope>NUCLEOTIDE SEQUENCE [LARGE SCALE GENOMIC DNA]</scope>
    <source>
        <strain evidence="2 3">CA85</strain>
    </source>
</reference>
<evidence type="ECO:0000313" key="3">
    <source>
        <dbReference type="Proteomes" id="UP000318053"/>
    </source>
</evidence>
<evidence type="ECO:0000256" key="1">
    <source>
        <dbReference type="SAM" id="MobiDB-lite"/>
    </source>
</evidence>
<name>A0A5C5YK31_9BACT</name>
<protein>
    <submittedName>
        <fullName evidence="2">Uncharacterized protein</fullName>
    </submittedName>
</protein>
<keyword evidence="3" id="KW-1185">Reference proteome</keyword>
<dbReference type="Proteomes" id="UP000318053">
    <property type="component" value="Unassembled WGS sequence"/>
</dbReference>
<dbReference type="AlphaFoldDB" id="A0A5C5YK31"/>
<feature type="region of interest" description="Disordered" evidence="1">
    <location>
        <begin position="1"/>
        <end position="41"/>
    </location>
</feature>
<feature type="compositionally biased region" description="Polar residues" evidence="1">
    <location>
        <begin position="27"/>
        <end position="36"/>
    </location>
</feature>
<comment type="caution">
    <text evidence="2">The sequence shown here is derived from an EMBL/GenBank/DDBJ whole genome shotgun (WGS) entry which is preliminary data.</text>
</comment>
<sequence length="100" mass="10362">MQRNQCARKVSAAARVKSEGGELETQAAASDPSTDGSGHVHLQVCGRDAQSGGELSEQRLGATVASTQIAFDKLSVFPQVRLAKKHDLACPGTGSPAETV</sequence>
<proteinExistence type="predicted"/>
<evidence type="ECO:0000313" key="2">
    <source>
        <dbReference type="EMBL" id="TWT75212.1"/>
    </source>
</evidence>
<accession>A0A5C5YK31</accession>
<dbReference type="EMBL" id="SJPK01000001">
    <property type="protein sequence ID" value="TWT75212.1"/>
    <property type="molecule type" value="Genomic_DNA"/>
</dbReference>
<organism evidence="2 3">
    <name type="scientific">Allorhodopirellula solitaria</name>
    <dbReference type="NCBI Taxonomy" id="2527987"/>
    <lineage>
        <taxon>Bacteria</taxon>
        <taxon>Pseudomonadati</taxon>
        <taxon>Planctomycetota</taxon>
        <taxon>Planctomycetia</taxon>
        <taxon>Pirellulales</taxon>
        <taxon>Pirellulaceae</taxon>
        <taxon>Allorhodopirellula</taxon>
    </lineage>
</organism>